<proteinExistence type="predicted"/>
<dbReference type="SUPFAM" id="SSF69989">
    <property type="entry name" value="C-terminal domain of PLC-beta"/>
    <property type="match status" value="1"/>
</dbReference>
<evidence type="ECO:0000313" key="3">
    <source>
        <dbReference type="EMBL" id="ATL69594.1"/>
    </source>
</evidence>
<feature type="coiled-coil region" evidence="1">
    <location>
        <begin position="328"/>
        <end position="355"/>
    </location>
</feature>
<dbReference type="KEGG" id="ntp:CRH09_28890"/>
<feature type="transmembrane region" description="Helical" evidence="2">
    <location>
        <begin position="363"/>
        <end position="380"/>
    </location>
</feature>
<feature type="transmembrane region" description="Helical" evidence="2">
    <location>
        <begin position="392"/>
        <end position="416"/>
    </location>
</feature>
<reference evidence="3 4" key="1">
    <citation type="submission" date="2017-10" db="EMBL/GenBank/DDBJ databases">
        <title>Comparative genomics between pathogenic Norcardia.</title>
        <authorList>
            <person name="Zeng L."/>
        </authorList>
    </citation>
    <scope>NUCLEOTIDE SEQUENCE [LARGE SCALE GENOMIC DNA]</scope>
    <source>
        <strain evidence="3 4">NC_YFY_NT001</strain>
    </source>
</reference>
<evidence type="ECO:0000313" key="4">
    <source>
        <dbReference type="Proteomes" id="UP000221961"/>
    </source>
</evidence>
<dbReference type="AlphaFoldDB" id="A0A291RQT9"/>
<keyword evidence="2" id="KW-0472">Membrane</keyword>
<name>A0A291RQT9_9NOCA</name>
<protein>
    <submittedName>
        <fullName evidence="3">Uncharacterized protein</fullName>
    </submittedName>
</protein>
<keyword evidence="2" id="KW-0812">Transmembrane</keyword>
<dbReference type="EMBL" id="CP023778">
    <property type="protein sequence ID" value="ATL69594.1"/>
    <property type="molecule type" value="Genomic_DNA"/>
</dbReference>
<organism evidence="3 4">
    <name type="scientific">Nocardia terpenica</name>
    <dbReference type="NCBI Taxonomy" id="455432"/>
    <lineage>
        <taxon>Bacteria</taxon>
        <taxon>Bacillati</taxon>
        <taxon>Actinomycetota</taxon>
        <taxon>Actinomycetes</taxon>
        <taxon>Mycobacteriales</taxon>
        <taxon>Nocardiaceae</taxon>
        <taxon>Nocardia</taxon>
    </lineage>
</organism>
<evidence type="ECO:0000256" key="2">
    <source>
        <dbReference type="SAM" id="Phobius"/>
    </source>
</evidence>
<accession>A0A291RQT9</accession>
<evidence type="ECO:0000256" key="1">
    <source>
        <dbReference type="SAM" id="Coils"/>
    </source>
</evidence>
<keyword evidence="1" id="KW-0175">Coiled coil</keyword>
<keyword evidence="2" id="KW-1133">Transmembrane helix</keyword>
<gene>
    <name evidence="3" type="ORF">CRH09_28890</name>
</gene>
<sequence length="420" mass="47097">MDHDAVERVLTGLVSAGSRRLDRECDSIARRYVEERVEPQFRIHSVDFAADPFLIVADRYWNLRFGSEPTLRTAVECAGWLDEHIDAEYLEPVREKWVIGYGFITRNSVESADEIADATADIIAADPTGSRAYFATMYHAAKLRADYGFDELDQFLESSPLSVSIGGKYWDRPLFVAMRAFAAFGSRRITVAHARELFDRAWGAPDRTRETMDVALHGLAVGDEFDRQGELLRDHAAEAVAIHPADHIFHYRLAVGRRLCAEYDAALDSIHTALRILPKIGWRISHDLLQEQYLAEEQLIRGARMNSRQLQGLRDLGERQKQEMGALIDRHKGEIAELTEHYAQQMRDLADATQRAQTRSIEVVALFAAVIAFAVGSLNISLNGNLALAARMWMIAGLGGGLAVFALLVVGGIWLITRHR</sequence>
<dbReference type="RefSeq" id="WP_098696609.1">
    <property type="nucleotide sequence ID" value="NZ_CP023778.1"/>
</dbReference>
<dbReference type="GeneID" id="88361314"/>
<dbReference type="Proteomes" id="UP000221961">
    <property type="component" value="Chromosome"/>
</dbReference>